<dbReference type="OrthoDB" id="1872003at2759"/>
<dbReference type="AlphaFoldDB" id="K1WTB8"/>
<keyword evidence="3" id="KW-1185">Reference proteome</keyword>
<dbReference type="STRING" id="1072389.K1WTB8"/>
<dbReference type="InterPro" id="IPR001347">
    <property type="entry name" value="SIS_dom"/>
</dbReference>
<dbReference type="Gene3D" id="3.40.50.10490">
    <property type="entry name" value="Glucose-6-phosphate isomerase like protein, domain 1"/>
    <property type="match status" value="1"/>
</dbReference>
<reference evidence="2 3" key="1">
    <citation type="journal article" date="2012" name="BMC Genomics">
        <title>Sequencing the genome of Marssonina brunnea reveals fungus-poplar co-evolution.</title>
        <authorList>
            <person name="Zhu S."/>
            <person name="Cao Y.-Z."/>
            <person name="Jiang C."/>
            <person name="Tan B.-Y."/>
            <person name="Wang Z."/>
            <person name="Feng S."/>
            <person name="Zhang L."/>
            <person name="Su X.-H."/>
            <person name="Brejova B."/>
            <person name="Vinar T."/>
            <person name="Xu M."/>
            <person name="Wang M.-X."/>
            <person name="Zhang S.-G."/>
            <person name="Huang M.-R."/>
            <person name="Wu R."/>
            <person name="Zhou Y."/>
        </authorList>
    </citation>
    <scope>NUCLEOTIDE SEQUENCE [LARGE SCALE GENOMIC DNA]</scope>
    <source>
        <strain evidence="2 3">MB_m1</strain>
    </source>
</reference>
<dbReference type="Pfam" id="PF01380">
    <property type="entry name" value="SIS"/>
    <property type="match status" value="1"/>
</dbReference>
<dbReference type="OMA" id="GDHRPIQ"/>
<gene>
    <name evidence="2" type="ORF">MBM_00023</name>
</gene>
<dbReference type="GeneID" id="18755958"/>
<proteinExistence type="predicted"/>
<feature type="domain" description="SIS" evidence="1">
    <location>
        <begin position="103"/>
        <end position="253"/>
    </location>
</feature>
<accession>K1WTB8</accession>
<evidence type="ECO:0000313" key="2">
    <source>
        <dbReference type="EMBL" id="EKD20910.1"/>
    </source>
</evidence>
<dbReference type="PANTHER" id="PTHR38418:SF2">
    <property type="entry name" value="SUGAR ISOMERASE, KPSF_GUTQ (AFU_ORTHOLOGUE AFUA_6G08860)"/>
    <property type="match status" value="1"/>
</dbReference>
<dbReference type="PROSITE" id="PS51464">
    <property type="entry name" value="SIS"/>
    <property type="match status" value="1"/>
</dbReference>
<dbReference type="GO" id="GO:1901135">
    <property type="term" value="P:carbohydrate derivative metabolic process"/>
    <property type="evidence" value="ECO:0007669"/>
    <property type="project" value="InterPro"/>
</dbReference>
<dbReference type="PANTHER" id="PTHR38418">
    <property type="entry name" value="SUGAR ISOMERASE, KPSF/GUTQ (AFU_ORTHOLOGUE AFUA_6G08860)"/>
    <property type="match status" value="1"/>
</dbReference>
<evidence type="ECO:0000313" key="3">
    <source>
        <dbReference type="Proteomes" id="UP000006753"/>
    </source>
</evidence>
<name>K1WTB8_MARBU</name>
<dbReference type="KEGG" id="mbe:MBM_00023"/>
<dbReference type="InterPro" id="IPR046348">
    <property type="entry name" value="SIS_dom_sf"/>
</dbReference>
<dbReference type="RefSeq" id="XP_007287912.1">
    <property type="nucleotide sequence ID" value="XM_007287850.1"/>
</dbReference>
<organism evidence="2 3">
    <name type="scientific">Marssonina brunnea f. sp. multigermtubi (strain MB_m1)</name>
    <name type="common">Marssonina leaf spot fungus</name>
    <dbReference type="NCBI Taxonomy" id="1072389"/>
    <lineage>
        <taxon>Eukaryota</taxon>
        <taxon>Fungi</taxon>
        <taxon>Dikarya</taxon>
        <taxon>Ascomycota</taxon>
        <taxon>Pezizomycotina</taxon>
        <taxon>Leotiomycetes</taxon>
        <taxon>Helotiales</taxon>
        <taxon>Drepanopezizaceae</taxon>
        <taxon>Drepanopeziza</taxon>
    </lineage>
</organism>
<dbReference type="Proteomes" id="UP000006753">
    <property type="component" value="Unassembled WGS sequence"/>
</dbReference>
<sequence length="404" mass="43027">MDHHPVQNSEVYLMHTSFVAPVPPPSPPSPATSCEESICPASDDELTPITPPESHDLCLSLSSNFNQRLSNAVHVLGTEATSVSALTLLYETEPKARASFYQAVESIIRSRRAKGRLIVSGVGKSGYIGKKLVATMNSLHVVATFLDATEALHGDLGTITEDDTILFITFSGRTAELLQLLQHVDASLPLIIITGARNECAITKRRPGAILLPAPIHQSETEAFGFNAPTMSTTAALALSDALAVSVANELYPNVQAVFSRFHPGGAIGAAAASGPQHISDLAIPFARVPEMSHTALTGAHVLMSAYKSKSGWVRHGDDVVVPPRRIEQMSLADMDEPATCIQRLMVPSKDWIKLPADMSVAHAKAVIASSRVAGELRYADDAILATMVEGEVVGLMEIATLMA</sequence>
<evidence type="ECO:0000259" key="1">
    <source>
        <dbReference type="PROSITE" id="PS51464"/>
    </source>
</evidence>
<dbReference type="InParanoid" id="K1WTB8"/>
<dbReference type="SUPFAM" id="SSF53697">
    <property type="entry name" value="SIS domain"/>
    <property type="match status" value="1"/>
</dbReference>
<dbReference type="eggNOG" id="ENOG502RXQH">
    <property type="taxonomic scope" value="Eukaryota"/>
</dbReference>
<dbReference type="EMBL" id="JH921428">
    <property type="protein sequence ID" value="EKD20910.1"/>
    <property type="molecule type" value="Genomic_DNA"/>
</dbReference>
<dbReference type="GO" id="GO:0097367">
    <property type="term" value="F:carbohydrate derivative binding"/>
    <property type="evidence" value="ECO:0007669"/>
    <property type="project" value="InterPro"/>
</dbReference>
<dbReference type="HOGENOM" id="CLU_022884_0_0_1"/>
<protein>
    <submittedName>
        <fullName evidence="2">SIS domain-containing protein</fullName>
    </submittedName>
</protein>